<gene>
    <name evidence="1" type="ORF">MUN88_20350</name>
</gene>
<sequence>MLEPLINKALYQVSLQNRNDVRQEIHYKIIKKVYDEEMEELPGLIDILKQKDWRSV</sequence>
<dbReference type="Proteomes" id="UP000831782">
    <property type="component" value="Chromosome"/>
</dbReference>
<protein>
    <submittedName>
        <fullName evidence="1">Uncharacterized protein</fullName>
    </submittedName>
</protein>
<organism evidence="1 2">
    <name type="scientific">Gracilibacillus caseinilyticus</name>
    <dbReference type="NCBI Taxonomy" id="2932256"/>
    <lineage>
        <taxon>Bacteria</taxon>
        <taxon>Bacillati</taxon>
        <taxon>Bacillota</taxon>
        <taxon>Bacilli</taxon>
        <taxon>Bacillales</taxon>
        <taxon>Bacillaceae</taxon>
        <taxon>Gracilibacillus</taxon>
    </lineage>
</organism>
<accession>A0ABY4EVW0</accession>
<dbReference type="EMBL" id="CP095072">
    <property type="protein sequence ID" value="UOQ48358.1"/>
    <property type="molecule type" value="Genomic_DNA"/>
</dbReference>
<evidence type="ECO:0000313" key="1">
    <source>
        <dbReference type="EMBL" id="UOQ48358.1"/>
    </source>
</evidence>
<proteinExistence type="predicted"/>
<name>A0ABY4EVW0_9BACI</name>
<keyword evidence="2" id="KW-1185">Reference proteome</keyword>
<reference evidence="1 2" key="1">
    <citation type="submission" date="2022-04" db="EMBL/GenBank/DDBJ databases">
        <title>Gracilibacillus sp. isolated from saltern.</title>
        <authorList>
            <person name="Won M."/>
            <person name="Lee C.-M."/>
            <person name="Woen H.-Y."/>
            <person name="Kwon S.-W."/>
        </authorList>
    </citation>
    <scope>NUCLEOTIDE SEQUENCE [LARGE SCALE GENOMIC DNA]</scope>
    <source>
        <strain evidence="1 2">SSWR10-1</strain>
    </source>
</reference>
<dbReference type="RefSeq" id="WP_244718761.1">
    <property type="nucleotide sequence ID" value="NZ_CP095072.1"/>
</dbReference>
<evidence type="ECO:0000313" key="2">
    <source>
        <dbReference type="Proteomes" id="UP000831782"/>
    </source>
</evidence>